<dbReference type="RefSeq" id="WP_167186190.1">
    <property type="nucleotide sequence ID" value="NZ_JAASQL010000001.1"/>
</dbReference>
<evidence type="ECO:0000313" key="1">
    <source>
        <dbReference type="EMBL" id="NIJ45048.1"/>
    </source>
</evidence>
<keyword evidence="2" id="KW-1185">Reference proteome</keyword>
<evidence type="ECO:0008006" key="3">
    <source>
        <dbReference type="Google" id="ProtNLM"/>
    </source>
</evidence>
<dbReference type="EMBL" id="JAASQL010000001">
    <property type="protein sequence ID" value="NIJ45048.1"/>
    <property type="molecule type" value="Genomic_DNA"/>
</dbReference>
<protein>
    <recommendedName>
        <fullName evidence="3">DUF935 family protein</fullName>
    </recommendedName>
</protein>
<organism evidence="1 2">
    <name type="scientific">Wenyingzhuangia heitensis</name>
    <dbReference type="NCBI Taxonomy" id="1487859"/>
    <lineage>
        <taxon>Bacteria</taxon>
        <taxon>Pseudomonadati</taxon>
        <taxon>Bacteroidota</taxon>
        <taxon>Flavobacteriia</taxon>
        <taxon>Flavobacteriales</taxon>
        <taxon>Flavobacteriaceae</taxon>
        <taxon>Wenyingzhuangia</taxon>
    </lineage>
</organism>
<evidence type="ECO:0000313" key="2">
    <source>
        <dbReference type="Proteomes" id="UP000745859"/>
    </source>
</evidence>
<comment type="caution">
    <text evidence="1">The sequence shown here is derived from an EMBL/GenBank/DDBJ whole genome shotgun (WGS) entry which is preliminary data.</text>
</comment>
<dbReference type="Pfam" id="PF06074">
    <property type="entry name" value="Portal_Mu"/>
    <property type="match status" value="1"/>
</dbReference>
<proteinExistence type="predicted"/>
<dbReference type="Proteomes" id="UP000745859">
    <property type="component" value="Unassembled WGS sequence"/>
</dbReference>
<accession>A0ABX0U9Y1</accession>
<reference evidence="1 2" key="1">
    <citation type="submission" date="2020-03" db="EMBL/GenBank/DDBJ databases">
        <title>Genomic Encyclopedia of Type Strains, Phase IV (KMG-IV): sequencing the most valuable type-strain genomes for metagenomic binning, comparative biology and taxonomic classification.</title>
        <authorList>
            <person name="Goeker M."/>
        </authorList>
    </citation>
    <scope>NUCLEOTIDE SEQUENCE [LARGE SCALE GENOMIC DNA]</scope>
    <source>
        <strain evidence="1 2">DSM 101599</strain>
    </source>
</reference>
<gene>
    <name evidence="1" type="ORF">FHR24_001487</name>
</gene>
<dbReference type="InterPro" id="IPR009279">
    <property type="entry name" value="Portal_Mu"/>
</dbReference>
<name>A0ABX0U9Y1_9FLAO</name>
<sequence length="414" mass="47559">MAKSKKIYNPKKNQNLSPGAVVTSSANLANQIAPKAVSQTRKDIKDWKKGEQLASMIDNPKWYLLQQLLTEVRKDPLLLSQIKNRDLKSLSKRILLRKPNGDIDEEQTDFINNAIWSREISQHILDKKYHKISLIEFSFNKNKELEVTLINRDNLDPVNGYLYKDYYDVHKIDYRNAREYGTWVLEFVEKEGFGLLNNAVPHVLFKKFAQSCNSELCEIAGIPPRVMKTNTHDKGMMNRAEKMMRDLGSAAWFIIDESESFEFAENVKTNGDLYTNFIKLCDDQNCLLINGAIIGQDTKNGSRSKDESSREVLQELVNADLVDLKQEWNSKVIPALIKLGILKGDVEFDFEDAEDLDQLFEWTEKLLPYKNIEDKWFIDKFGIPVTGDKNQSNPDGKAKLHLGVDSNDPNNFFV</sequence>